<keyword evidence="6" id="KW-0503">Monooxygenase</keyword>
<dbReference type="GO" id="GO:0008395">
    <property type="term" value="F:steroid hydroxylase activity"/>
    <property type="evidence" value="ECO:0007669"/>
    <property type="project" value="TreeGrafter"/>
</dbReference>
<comment type="caution">
    <text evidence="8">The sequence shown here is derived from an EMBL/GenBank/DDBJ whole genome shotgun (WGS) entry which is preliminary data.</text>
</comment>
<dbReference type="GO" id="GO:0020037">
    <property type="term" value="F:heme binding"/>
    <property type="evidence" value="ECO:0007669"/>
    <property type="project" value="InterPro"/>
</dbReference>
<dbReference type="PANTHER" id="PTHR46696:SF4">
    <property type="entry name" value="BIOTIN BIOSYNTHESIS CYTOCHROME P450"/>
    <property type="match status" value="1"/>
</dbReference>
<dbReference type="SUPFAM" id="SSF48264">
    <property type="entry name" value="Cytochrome P450"/>
    <property type="match status" value="1"/>
</dbReference>
<keyword evidence="9" id="KW-1185">Reference proteome</keyword>
<evidence type="ECO:0000256" key="5">
    <source>
        <dbReference type="ARBA" id="ARBA00023004"/>
    </source>
</evidence>
<dbReference type="EMBL" id="QJVD01000008">
    <property type="protein sequence ID" value="PYI67649.1"/>
    <property type="molecule type" value="Genomic_DNA"/>
</dbReference>
<organism evidence="8 9">
    <name type="scientific">Arthrobacter livingstonensis</name>
    <dbReference type="NCBI Taxonomy" id="670078"/>
    <lineage>
        <taxon>Bacteria</taxon>
        <taxon>Bacillati</taxon>
        <taxon>Actinomycetota</taxon>
        <taxon>Actinomycetes</taxon>
        <taxon>Micrococcales</taxon>
        <taxon>Micrococcaceae</taxon>
        <taxon>Arthrobacter</taxon>
    </lineage>
</organism>
<dbReference type="GO" id="GO:0006707">
    <property type="term" value="P:cholesterol catabolic process"/>
    <property type="evidence" value="ECO:0007669"/>
    <property type="project" value="TreeGrafter"/>
</dbReference>
<dbReference type="InterPro" id="IPR002397">
    <property type="entry name" value="Cyt_P450_B"/>
</dbReference>
<keyword evidence="3" id="KW-0479">Metal-binding</keyword>
<dbReference type="GO" id="GO:0036199">
    <property type="term" value="F:cholest-4-en-3-one 26-monooxygenase activity"/>
    <property type="evidence" value="ECO:0007669"/>
    <property type="project" value="TreeGrafter"/>
</dbReference>
<dbReference type="RefSeq" id="WP_110500758.1">
    <property type="nucleotide sequence ID" value="NZ_QJVD01000008.1"/>
</dbReference>
<dbReference type="Proteomes" id="UP000247832">
    <property type="component" value="Unassembled WGS sequence"/>
</dbReference>
<evidence type="ECO:0000256" key="6">
    <source>
        <dbReference type="ARBA" id="ARBA00023033"/>
    </source>
</evidence>
<evidence type="ECO:0000313" key="8">
    <source>
        <dbReference type="EMBL" id="PYI67649.1"/>
    </source>
</evidence>
<accession>A0A2V5L888</accession>
<evidence type="ECO:0000313" key="9">
    <source>
        <dbReference type="Proteomes" id="UP000247832"/>
    </source>
</evidence>
<dbReference type="Gene3D" id="1.10.630.10">
    <property type="entry name" value="Cytochrome P450"/>
    <property type="match status" value="1"/>
</dbReference>
<dbReference type="AlphaFoldDB" id="A0A2V5L888"/>
<evidence type="ECO:0000256" key="2">
    <source>
        <dbReference type="ARBA" id="ARBA00022617"/>
    </source>
</evidence>
<dbReference type="CDD" id="cd11033">
    <property type="entry name" value="CYP142-like"/>
    <property type="match status" value="1"/>
</dbReference>
<sequence length="418" mass="46836">MTQTSVHTHDAVSDLAFEDGVPYGYFDEARRDDPVRWIEEEGGPGYWSVTRYADVVAVTRNFQVFSSEVGGTIREDIAPEDLAARKTLIDTDPPVHTSMRRLLSPRFTPGSVHKEWVGFVEELVEETLGTAFSRSRFDFVEDVAAVVPMIVLGELLGVPVEDRAYLKSLGDEMIASSDPDHAPRTAESPERVKENSGFPFSSPAGRDMWKYADALRDKRRDNLGHDVFSLLMTGNFNGRKLTERELDNFFSLLVVAGNETTRMALSHGVLAFAQHPEQFRRLKDDPTLLNTAVEEILRWATPIHHFRRTALTDTVIGETAVKAGDKVLIWYASANRDENVFPDPYSFDIGRKPNPHIAFGGGGPHVCMGNSLARLELQIVFRELARRVETIELDGPVDRLRSNLTHGIKSLPVHFTYA</sequence>
<evidence type="ECO:0000256" key="4">
    <source>
        <dbReference type="ARBA" id="ARBA00023002"/>
    </source>
</evidence>
<dbReference type="GO" id="GO:0005506">
    <property type="term" value="F:iron ion binding"/>
    <property type="evidence" value="ECO:0007669"/>
    <property type="project" value="InterPro"/>
</dbReference>
<feature type="region of interest" description="Disordered" evidence="7">
    <location>
        <begin position="176"/>
        <end position="200"/>
    </location>
</feature>
<dbReference type="FunFam" id="1.10.630.10:FF:000018">
    <property type="entry name" value="Cytochrome P450 monooxygenase"/>
    <property type="match status" value="1"/>
</dbReference>
<protein>
    <submittedName>
        <fullName evidence="8">Cytochrome P450</fullName>
    </submittedName>
</protein>
<gene>
    <name evidence="8" type="ORF">CVV68_09435</name>
</gene>
<comment type="similarity">
    <text evidence="1">Belongs to the cytochrome P450 family.</text>
</comment>
<dbReference type="PANTHER" id="PTHR46696">
    <property type="entry name" value="P450, PUTATIVE (EUROFUNG)-RELATED"/>
    <property type="match status" value="1"/>
</dbReference>
<dbReference type="PRINTS" id="PR00359">
    <property type="entry name" value="BP450"/>
</dbReference>
<dbReference type="InterPro" id="IPR001128">
    <property type="entry name" value="Cyt_P450"/>
</dbReference>
<proteinExistence type="inferred from homology"/>
<evidence type="ECO:0000256" key="7">
    <source>
        <dbReference type="SAM" id="MobiDB-lite"/>
    </source>
</evidence>
<evidence type="ECO:0000256" key="3">
    <source>
        <dbReference type="ARBA" id="ARBA00022723"/>
    </source>
</evidence>
<reference evidence="8 9" key="1">
    <citation type="submission" date="2018-05" db="EMBL/GenBank/DDBJ databases">
        <title>Genetic diversity of glacier-inhabiting Cryobacterium bacteria in China and description of Cryobacterium mengkeensis sp. nov. and Arthrobacter glacialis sp. nov.</title>
        <authorList>
            <person name="Liu Q."/>
            <person name="Xin Y.-H."/>
        </authorList>
    </citation>
    <scope>NUCLEOTIDE SEQUENCE [LARGE SCALE GENOMIC DNA]</scope>
    <source>
        <strain evidence="8 9">LI2</strain>
    </source>
</reference>
<evidence type="ECO:0000256" key="1">
    <source>
        <dbReference type="ARBA" id="ARBA00010617"/>
    </source>
</evidence>
<feature type="compositionally biased region" description="Basic and acidic residues" evidence="7">
    <location>
        <begin position="178"/>
        <end position="194"/>
    </location>
</feature>
<dbReference type="OrthoDB" id="54272at2"/>
<keyword evidence="2" id="KW-0349">Heme</keyword>
<keyword evidence="4" id="KW-0560">Oxidoreductase</keyword>
<dbReference type="Pfam" id="PF00067">
    <property type="entry name" value="p450"/>
    <property type="match status" value="1"/>
</dbReference>
<dbReference type="InterPro" id="IPR036396">
    <property type="entry name" value="Cyt_P450_sf"/>
</dbReference>
<keyword evidence="5" id="KW-0408">Iron</keyword>
<name>A0A2V5L888_9MICC</name>